<dbReference type="InterPro" id="IPR000601">
    <property type="entry name" value="PKD_dom"/>
</dbReference>
<feature type="compositionally biased region" description="Polar residues" evidence="1">
    <location>
        <begin position="92"/>
        <end position="102"/>
    </location>
</feature>
<evidence type="ECO:0000313" key="4">
    <source>
        <dbReference type="Proteomes" id="UP000627292"/>
    </source>
</evidence>
<dbReference type="InterPro" id="IPR026341">
    <property type="entry name" value="T9SS_type_B"/>
</dbReference>
<evidence type="ECO:0000313" key="3">
    <source>
        <dbReference type="EMBL" id="GGH74498.1"/>
    </source>
</evidence>
<organism evidence="3 4">
    <name type="scientific">Filimonas zeae</name>
    <dbReference type="NCBI Taxonomy" id="1737353"/>
    <lineage>
        <taxon>Bacteria</taxon>
        <taxon>Pseudomonadati</taxon>
        <taxon>Bacteroidota</taxon>
        <taxon>Chitinophagia</taxon>
        <taxon>Chitinophagales</taxon>
        <taxon>Chitinophagaceae</taxon>
        <taxon>Filimonas</taxon>
    </lineage>
</organism>
<feature type="region of interest" description="Disordered" evidence="1">
    <location>
        <begin position="413"/>
        <end position="433"/>
    </location>
</feature>
<dbReference type="SUPFAM" id="SSF49299">
    <property type="entry name" value="PKD domain"/>
    <property type="match status" value="4"/>
</dbReference>
<gene>
    <name evidence="3" type="ORF">GCM10011379_37150</name>
</gene>
<feature type="domain" description="PKD" evidence="2">
    <location>
        <begin position="904"/>
        <end position="947"/>
    </location>
</feature>
<dbReference type="PANTHER" id="PTHR35580:SF1">
    <property type="entry name" value="PHYTASE-LIKE DOMAIN-CONTAINING PROTEIN"/>
    <property type="match status" value="1"/>
</dbReference>
<dbReference type="InterPro" id="IPR052918">
    <property type="entry name" value="Motility_Chemotaxis_Reg"/>
</dbReference>
<dbReference type="AlphaFoldDB" id="A0A917J0L2"/>
<comment type="caution">
    <text evidence="3">The sequence shown here is derived from an EMBL/GenBank/DDBJ whole genome shotgun (WGS) entry which is preliminary data.</text>
</comment>
<keyword evidence="4" id="KW-1185">Reference proteome</keyword>
<feature type="compositionally biased region" description="Gly residues" evidence="1">
    <location>
        <begin position="72"/>
        <end position="85"/>
    </location>
</feature>
<dbReference type="PROSITE" id="PS50093">
    <property type="entry name" value="PKD"/>
    <property type="match status" value="4"/>
</dbReference>
<dbReference type="InterPro" id="IPR022409">
    <property type="entry name" value="PKD/Chitinase_dom"/>
</dbReference>
<dbReference type="Pfam" id="PF13585">
    <property type="entry name" value="CHU_C"/>
    <property type="match status" value="1"/>
</dbReference>
<dbReference type="CDD" id="cd00146">
    <property type="entry name" value="PKD"/>
    <property type="match status" value="3"/>
</dbReference>
<reference evidence="3" key="1">
    <citation type="journal article" date="2014" name="Int. J. Syst. Evol. Microbiol.">
        <title>Complete genome sequence of Corynebacterium casei LMG S-19264T (=DSM 44701T), isolated from a smear-ripened cheese.</title>
        <authorList>
            <consortium name="US DOE Joint Genome Institute (JGI-PGF)"/>
            <person name="Walter F."/>
            <person name="Albersmeier A."/>
            <person name="Kalinowski J."/>
            <person name="Ruckert C."/>
        </authorList>
    </citation>
    <scope>NUCLEOTIDE SEQUENCE</scope>
    <source>
        <strain evidence="3">CGMCC 1.15290</strain>
    </source>
</reference>
<reference evidence="3" key="2">
    <citation type="submission" date="2020-09" db="EMBL/GenBank/DDBJ databases">
        <authorList>
            <person name="Sun Q."/>
            <person name="Zhou Y."/>
        </authorList>
    </citation>
    <scope>NUCLEOTIDE SEQUENCE</scope>
    <source>
        <strain evidence="3">CGMCC 1.15290</strain>
    </source>
</reference>
<evidence type="ECO:0000259" key="2">
    <source>
        <dbReference type="PROSITE" id="PS50093"/>
    </source>
</evidence>
<dbReference type="InterPro" id="IPR013783">
    <property type="entry name" value="Ig-like_fold"/>
</dbReference>
<dbReference type="NCBIfam" id="TIGR04131">
    <property type="entry name" value="Bac_Flav_CTERM"/>
    <property type="match status" value="1"/>
</dbReference>
<dbReference type="EMBL" id="BMIB01000004">
    <property type="protein sequence ID" value="GGH74498.1"/>
    <property type="molecule type" value="Genomic_DNA"/>
</dbReference>
<feature type="domain" description="PKD" evidence="2">
    <location>
        <begin position="993"/>
        <end position="1048"/>
    </location>
</feature>
<dbReference type="Pfam" id="PF25778">
    <property type="entry name" value="DUF7948"/>
    <property type="match status" value="1"/>
</dbReference>
<feature type="domain" description="PKD" evidence="2">
    <location>
        <begin position="819"/>
        <end position="856"/>
    </location>
</feature>
<dbReference type="Gene3D" id="2.60.40.10">
    <property type="entry name" value="Immunoglobulins"/>
    <property type="match status" value="4"/>
</dbReference>
<accession>A0A917J0L2</accession>
<dbReference type="PANTHER" id="PTHR35580">
    <property type="entry name" value="CELL SURFACE GLYCOPROTEIN (S-LAYER PROTEIN)-LIKE PROTEIN"/>
    <property type="match status" value="1"/>
</dbReference>
<dbReference type="Pfam" id="PF18911">
    <property type="entry name" value="PKD_4"/>
    <property type="match status" value="4"/>
</dbReference>
<dbReference type="InterPro" id="IPR057708">
    <property type="entry name" value="DUF7948"/>
</dbReference>
<evidence type="ECO:0000256" key="1">
    <source>
        <dbReference type="SAM" id="MobiDB-lite"/>
    </source>
</evidence>
<dbReference type="SMART" id="SM00089">
    <property type="entry name" value="PKD"/>
    <property type="match status" value="4"/>
</dbReference>
<dbReference type="InterPro" id="IPR035986">
    <property type="entry name" value="PKD_dom_sf"/>
</dbReference>
<protein>
    <recommendedName>
        <fullName evidence="2">PKD domain-containing protein</fullName>
    </recommendedName>
</protein>
<sequence>MLLQSVAHAQDFEFVENKGQWNSKVKFKGSLSSGAFFLQETGYKILLNNSEDVQKLAEYYSGHRHNETPGNGNPGGGGKPGGGSHVGIPVATRTSSGSTGSDALTVRSHAYEVVFAGASEHPQIVPDKPVDSYYNYFIGKDSSQWAGDCKIYQAVLYKNIYPNIDVRYYTDNGKLKYDIIVNPGGNVNDIVLQFNGADKVSVQKGSLQVQTSVGNVTELKPYTYQLANTGRAEVEAGYQVKDNTVRFKVAAHAADATLVIDPSLIFSTFSGSSADNWGFSATYDGAGNLYGAGIVFANQYPVSNGAFQTTWGGGDQSDNGGPCDIALMKFNPSGRNRIYGTYIGGTKGNEQPHSMIVDNAGNLVIAGRTTSSDFPTTLETYGAGGSYDIFIMKLNSTGSAMLSSRKFGGSGSDGVNIQPKYPTTAGSLSTRRNYGDDARSEVIVDAANNIYFTSQTRSTGAGGTTAFRTSAGAFQPTFGGGTQDAVLIKTAPDLNVLFSSFLGGNGDDAGFVLALHPVTNDIYVAGATGSNNFPGVGNGSVISNSYNGGDCDGFVSIVNNTGTTLIKSSYFGTNGHDLLFGIQFDRFAYPYIMGTTTGTWPVMNAAFSQAGGKQFISKLNSDLSSYVYSTVFGPNNSKPSISPTAFLVDRCENVYVSGWGGGIDQTEGYDNSGTFGLTTTPDALFPNTVAERDGADFYFFVLKKDAASQLYGTMFGQKGGLGDHVDGGTSRFDKQGIIYQALCANCGGGAQFFTTAGAYSRTNGALSGRGCNMAAIKIAFNLAGVGSGVKSTIRGMSRNTGCIPLDVTFSDTLAMGKQYIWHFGDGSTPQTTTAPTVTHTYTAVGTYSVMLVSVDSTACNVADTSYTSIKAGDNPATLGFDYKKLLPCDQLNYEFTNTSTATRPFTSTSFRWTMGDGTVYSDKGTQTFTHPYAAAGTYNVTLSLTDTNYCNYPDSITQQIRIAINVDAQFTTPASGCVPYNAEFTNTSMGGETFRWDFGDGTTSTDVSPTHLYTTPGTYTIKMVATDSSTCNIVDSFTYTITVSPNPIASFTYSPIQAQENTPFNFTNTSIGATSYLWDFGDGERIATNRRDTLISYIYTASGTYQICLKATNQYGCVSDTCTTVKAVITPLVDVPSAFTPNGDGINDVVRVRGFGIAKMNFRIFNRWGVQVFQSTSYKSGVWDGRYNGTLQPMDVYAYVLDIEFSDGQRYQKRGDITLLR</sequence>
<name>A0A917J0L2_9BACT</name>
<proteinExistence type="predicted"/>
<dbReference type="Proteomes" id="UP000627292">
    <property type="component" value="Unassembled WGS sequence"/>
</dbReference>
<feature type="domain" description="PKD" evidence="2">
    <location>
        <begin position="1058"/>
        <end position="1116"/>
    </location>
</feature>
<feature type="region of interest" description="Disordered" evidence="1">
    <location>
        <begin position="62"/>
        <end position="102"/>
    </location>
</feature>